<name>A0A7W5YPQ5_9ACTN</name>
<protein>
    <submittedName>
        <fullName evidence="1">Uncharacterized protein</fullName>
    </submittedName>
</protein>
<evidence type="ECO:0000313" key="1">
    <source>
        <dbReference type="EMBL" id="MBB3728767.1"/>
    </source>
</evidence>
<dbReference type="AlphaFoldDB" id="A0A7W5YPQ5"/>
<proteinExistence type="predicted"/>
<evidence type="ECO:0000313" key="2">
    <source>
        <dbReference type="Proteomes" id="UP000579945"/>
    </source>
</evidence>
<organism evidence="1 2">
    <name type="scientific">Nonomuraea dietziae</name>
    <dbReference type="NCBI Taxonomy" id="65515"/>
    <lineage>
        <taxon>Bacteria</taxon>
        <taxon>Bacillati</taxon>
        <taxon>Actinomycetota</taxon>
        <taxon>Actinomycetes</taxon>
        <taxon>Streptosporangiales</taxon>
        <taxon>Streptosporangiaceae</taxon>
        <taxon>Nonomuraea</taxon>
    </lineage>
</organism>
<dbReference type="Proteomes" id="UP000579945">
    <property type="component" value="Unassembled WGS sequence"/>
</dbReference>
<keyword evidence="2" id="KW-1185">Reference proteome</keyword>
<dbReference type="EMBL" id="JACIBV010000001">
    <property type="protein sequence ID" value="MBB3728767.1"/>
    <property type="molecule type" value="Genomic_DNA"/>
</dbReference>
<gene>
    <name evidence="1" type="ORF">FHR33_004627</name>
</gene>
<accession>A0A7W5YPQ5</accession>
<sequence>MAIVEMESGASLDVEWLADGQAAVILGRGA</sequence>
<comment type="caution">
    <text evidence="1">The sequence shown here is derived from an EMBL/GenBank/DDBJ whole genome shotgun (WGS) entry which is preliminary data.</text>
</comment>
<reference evidence="1 2" key="1">
    <citation type="submission" date="2020-08" db="EMBL/GenBank/DDBJ databases">
        <title>Sequencing the genomes of 1000 actinobacteria strains.</title>
        <authorList>
            <person name="Klenk H.-P."/>
        </authorList>
    </citation>
    <scope>NUCLEOTIDE SEQUENCE [LARGE SCALE GENOMIC DNA]</scope>
    <source>
        <strain evidence="1 2">DSM 44320</strain>
    </source>
</reference>